<dbReference type="RefSeq" id="WP_081139614.1">
    <property type="nucleotide sequence ID" value="NZ_MWUE01000017.1"/>
</dbReference>
<dbReference type="InterPro" id="IPR006059">
    <property type="entry name" value="SBP"/>
</dbReference>
<name>A0A1V9DHL7_9GAMM</name>
<dbReference type="Gene3D" id="3.40.190.10">
    <property type="entry name" value="Periplasmic binding protein-like II"/>
    <property type="match status" value="2"/>
</dbReference>
<dbReference type="GO" id="GO:0015888">
    <property type="term" value="P:thiamine transport"/>
    <property type="evidence" value="ECO:0007669"/>
    <property type="project" value="TreeGrafter"/>
</dbReference>
<dbReference type="GO" id="GO:0005524">
    <property type="term" value="F:ATP binding"/>
    <property type="evidence" value="ECO:0007669"/>
    <property type="project" value="UniProtKB-KW"/>
</dbReference>
<evidence type="ECO:0000313" key="5">
    <source>
        <dbReference type="Proteomes" id="UP000192769"/>
    </source>
</evidence>
<sequence>MRKNDNKNVLLAALAGLLFTSAAVAADATDAVVVGVYGGDWEKNIRASGLEQFAKENHLKLTVVPGADAEWFAKLRAAKGRRSPYDIVVFQPDTVQRAQAAGLLQPLDAKDIPNLSRLYPSVQSRFVYDNQTYAAAFSLGQLGLAYRSDLVKTPPKSWLDLWKPEYKGHVAISSPTYAAGLQFFAGLVHALGGELNQPAAVDKAFAKLADLRDNAVAFPDSPGAIQTLLERGDAWVVPYWDGRVFALKQQGMKIDFVYPSDGAVVGAANWVIPKGAPNLANAYKVVNAMSSAEVQKAFSDKSLYGMTNQDVQYSDNLKKQVQVGEEAYRKLIWIDYSAATPQLADWTRRWSQALGGAK</sequence>
<dbReference type="PANTHER" id="PTHR30006">
    <property type="entry name" value="THIAMINE-BINDING PERIPLASMIC PROTEIN-RELATED"/>
    <property type="match status" value="1"/>
</dbReference>
<feature type="signal peptide" evidence="3">
    <location>
        <begin position="1"/>
        <end position="25"/>
    </location>
</feature>
<dbReference type="GO" id="GO:0030288">
    <property type="term" value="C:outer membrane-bounded periplasmic space"/>
    <property type="evidence" value="ECO:0007669"/>
    <property type="project" value="TreeGrafter"/>
</dbReference>
<reference evidence="4 5" key="1">
    <citation type="submission" date="2017-02" db="EMBL/GenBank/DDBJ databases">
        <title>Whole genome shotgun sequence of Pantoea agglomerans strain AS1 isolated from a cycad, Zamia floridana in Central Florida, USA.</title>
        <authorList>
            <person name="Lata P."/>
            <person name="Govindarajan S."/>
            <person name="Qi F."/>
            <person name="Li J.-L."/>
            <person name="Maurya S.K."/>
            <person name="Sahoo M.K."/>
        </authorList>
    </citation>
    <scope>NUCLEOTIDE SEQUENCE [LARGE SCALE GENOMIC DNA]</scope>
    <source>
        <strain evidence="4 5">AS1</strain>
    </source>
</reference>
<dbReference type="PRINTS" id="PR00909">
    <property type="entry name" value="SPERMDNBNDNG"/>
</dbReference>
<dbReference type="GO" id="GO:0019808">
    <property type="term" value="F:polyamine binding"/>
    <property type="evidence" value="ECO:0007669"/>
    <property type="project" value="InterPro"/>
</dbReference>
<keyword evidence="2 3" id="KW-0732">Signal</keyword>
<feature type="chain" id="PRO_5012573936" evidence="3">
    <location>
        <begin position="26"/>
        <end position="358"/>
    </location>
</feature>
<evidence type="ECO:0000256" key="2">
    <source>
        <dbReference type="ARBA" id="ARBA00022729"/>
    </source>
</evidence>
<dbReference type="GO" id="GO:0030976">
    <property type="term" value="F:thiamine pyrophosphate binding"/>
    <property type="evidence" value="ECO:0007669"/>
    <property type="project" value="TreeGrafter"/>
</dbReference>
<comment type="caution">
    <text evidence="4">The sequence shown here is derived from an EMBL/GenBank/DDBJ whole genome shotgun (WGS) entry which is preliminary data.</text>
</comment>
<evidence type="ECO:0000256" key="3">
    <source>
        <dbReference type="SAM" id="SignalP"/>
    </source>
</evidence>
<dbReference type="AlphaFoldDB" id="A0A1V9DHL7"/>
<comment type="similarity">
    <text evidence="1">Belongs to the bacterial solute-binding protein PotD/PotF family.</text>
</comment>
<organism evidence="4 5">
    <name type="scientific">Pantoea latae</name>
    <dbReference type="NCBI Taxonomy" id="1964541"/>
    <lineage>
        <taxon>Bacteria</taxon>
        <taxon>Pseudomonadati</taxon>
        <taxon>Pseudomonadota</taxon>
        <taxon>Gammaproteobacteria</taxon>
        <taxon>Enterobacterales</taxon>
        <taxon>Erwiniaceae</taxon>
        <taxon>Pantoea</taxon>
    </lineage>
</organism>
<accession>A0A1V9DHL7</accession>
<dbReference type="GO" id="GO:0015846">
    <property type="term" value="P:polyamine transport"/>
    <property type="evidence" value="ECO:0007669"/>
    <property type="project" value="InterPro"/>
</dbReference>
<evidence type="ECO:0000313" key="4">
    <source>
        <dbReference type="EMBL" id="OQP33361.1"/>
    </source>
</evidence>
<protein>
    <submittedName>
        <fullName evidence="4">ABC transporter ATP-binding protein</fullName>
    </submittedName>
</protein>
<keyword evidence="4" id="KW-0547">Nucleotide-binding</keyword>
<dbReference type="OrthoDB" id="305758at2"/>
<keyword evidence="5" id="KW-1185">Reference proteome</keyword>
<dbReference type="Proteomes" id="UP000192769">
    <property type="component" value="Unassembled WGS sequence"/>
</dbReference>
<proteinExistence type="inferred from homology"/>
<keyword evidence="4" id="KW-0067">ATP-binding</keyword>
<dbReference type="PANTHER" id="PTHR30006:SF2">
    <property type="entry name" value="ABC TRANSPORTER SUBSTRATE-BINDING PROTEIN"/>
    <property type="match status" value="1"/>
</dbReference>
<dbReference type="CDD" id="cd13589">
    <property type="entry name" value="PBP2_polyamine_RpCGA009"/>
    <property type="match status" value="1"/>
</dbReference>
<dbReference type="InterPro" id="IPR001188">
    <property type="entry name" value="Sperm_putr-bd"/>
</dbReference>
<evidence type="ECO:0000256" key="1">
    <source>
        <dbReference type="ARBA" id="ARBA00007173"/>
    </source>
</evidence>
<dbReference type="Pfam" id="PF13416">
    <property type="entry name" value="SBP_bac_8"/>
    <property type="match status" value="1"/>
</dbReference>
<gene>
    <name evidence="4" type="ORF">B2J69_12495</name>
</gene>
<dbReference type="EMBL" id="MWUE01000017">
    <property type="protein sequence ID" value="OQP33361.1"/>
    <property type="molecule type" value="Genomic_DNA"/>
</dbReference>
<dbReference type="SUPFAM" id="SSF53850">
    <property type="entry name" value="Periplasmic binding protein-like II"/>
    <property type="match status" value="1"/>
</dbReference>
<dbReference type="GO" id="GO:0030975">
    <property type="term" value="F:thiamine binding"/>
    <property type="evidence" value="ECO:0007669"/>
    <property type="project" value="TreeGrafter"/>
</dbReference>